<keyword evidence="2" id="KW-1185">Reference proteome</keyword>
<protein>
    <submittedName>
        <fullName evidence="1">Uncharacterized protein</fullName>
    </submittedName>
</protein>
<evidence type="ECO:0000313" key="1">
    <source>
        <dbReference type="EMBL" id="KAI5666448.1"/>
    </source>
</evidence>
<dbReference type="EMBL" id="CM044704">
    <property type="protein sequence ID" value="KAI5666448.1"/>
    <property type="molecule type" value="Genomic_DNA"/>
</dbReference>
<proteinExistence type="predicted"/>
<organism evidence="1 2">
    <name type="scientific">Catharanthus roseus</name>
    <name type="common">Madagascar periwinkle</name>
    <name type="synonym">Vinca rosea</name>
    <dbReference type="NCBI Taxonomy" id="4058"/>
    <lineage>
        <taxon>Eukaryota</taxon>
        <taxon>Viridiplantae</taxon>
        <taxon>Streptophyta</taxon>
        <taxon>Embryophyta</taxon>
        <taxon>Tracheophyta</taxon>
        <taxon>Spermatophyta</taxon>
        <taxon>Magnoliopsida</taxon>
        <taxon>eudicotyledons</taxon>
        <taxon>Gunneridae</taxon>
        <taxon>Pentapetalae</taxon>
        <taxon>asterids</taxon>
        <taxon>lamiids</taxon>
        <taxon>Gentianales</taxon>
        <taxon>Apocynaceae</taxon>
        <taxon>Rauvolfioideae</taxon>
        <taxon>Vinceae</taxon>
        <taxon>Catharanthinae</taxon>
        <taxon>Catharanthus</taxon>
    </lineage>
</organism>
<evidence type="ECO:0000313" key="2">
    <source>
        <dbReference type="Proteomes" id="UP001060085"/>
    </source>
</evidence>
<gene>
    <name evidence="1" type="ORF">M9H77_16301</name>
</gene>
<name>A0ACC0B1E1_CATRO</name>
<dbReference type="Proteomes" id="UP001060085">
    <property type="component" value="Linkage Group LG04"/>
</dbReference>
<reference evidence="2" key="1">
    <citation type="journal article" date="2023" name="Nat. Plants">
        <title>Single-cell RNA sequencing provides a high-resolution roadmap for understanding the multicellular compartmentation of specialized metabolism.</title>
        <authorList>
            <person name="Sun S."/>
            <person name="Shen X."/>
            <person name="Li Y."/>
            <person name="Li Y."/>
            <person name="Wang S."/>
            <person name="Li R."/>
            <person name="Zhang H."/>
            <person name="Shen G."/>
            <person name="Guo B."/>
            <person name="Wei J."/>
            <person name="Xu J."/>
            <person name="St-Pierre B."/>
            <person name="Chen S."/>
            <person name="Sun C."/>
        </authorList>
    </citation>
    <scope>NUCLEOTIDE SEQUENCE [LARGE SCALE GENOMIC DNA]</scope>
</reference>
<sequence>MVQAIQDWLISKSAFEEKSFHGLAIFYRKYIKDFSTMLLLMPFDLIPFSVGNVLCLDGKTNMKLIKYIYYKNHAIVHANHKKFRMQCLVFDPGAYMEEALKNKFEEFGDQGETFKLFSIFSPYHRRWGSAERILNFPLFESVDLGSSNCVIGVLRYLFSQGSNYQSWKEFKLSILR</sequence>
<comment type="caution">
    <text evidence="1">The sequence shown here is derived from an EMBL/GenBank/DDBJ whole genome shotgun (WGS) entry which is preliminary data.</text>
</comment>
<accession>A0ACC0B1E1</accession>